<evidence type="ECO:0000256" key="2">
    <source>
        <dbReference type="SAM" id="SignalP"/>
    </source>
</evidence>
<sequence>MPGHKRRLLLRARLLGFQLLELGRGARRRGGDAEMDTLYLINLAVSLGRNCFGDGDADLDAARFVLRKMAEYVERLKDIPGVSSDPEGRAARCKFEAEYLAMRTALAWKEGRLDVAEHMFSKGDALSQTLDVPSAEIVADTLNHIGSDLAGKGDHVMAIKWLRRGYDILNHQPLDRLSANGLELRLSVCQGLFKSLLDEGSPPSIQEAGDLVAFLEMELGDLPVILHWRLELLQKVPGEIFDLDAYVNLLRRLIRSFDFSDGTFHFLLHHVRGLREKSARLACCLLDELLQRHVFQSNKVEWLNKIVVWRVWISTMDAGTAGEAEGAPADVMRLLDSVRDNHPGPLTPDISAAVHSLIWKRIQALFVERNHGASEAWCRAALHEILSSSGETYLEVFQRKLIICAIGLNDVEKARGAFQSMKESARNHILTRYLMFKVSLLSWDHELGRECIEKITAQHAQSLSGSSNRSRIFPVKELNWFRKTAYNIGAKNLDAWELRLVIRIFASCLAFNKCYPSDMPLADVSERALMSLRCHFVIAVALVASARASDVVDEQARQYLGARHHIGNFDSLLQTEADAHEEPVIKDLVSKFSTLSVFDFEAATQLENWDHLNEIVRKAKACKDEATYKAMGDCLLRSKAPGRVMFATMRLIITEIYELEDFDREKMAKYIRCVFQAILPLDDEAAIQLLDQALGIAKAGKTASQQFPDTELEWLVAVAFNHAIELYSRGEEAACHTWALKAMNLAACVDDDGRLRDGLETNFAKLRFDGPDRRMW</sequence>
<comment type="caution">
    <text evidence="3">The sequence shown here is derived from an EMBL/GenBank/DDBJ whole genome shotgun (WGS) entry which is preliminary data.</text>
</comment>
<dbReference type="Pfam" id="PF08631">
    <property type="entry name" value="SPO22"/>
    <property type="match status" value="1"/>
</dbReference>
<dbReference type="InterPro" id="IPR039057">
    <property type="entry name" value="Spo22/ZIP4"/>
</dbReference>
<dbReference type="PANTHER" id="PTHR40375:SF2">
    <property type="entry name" value="SPORULATION-SPECIFIC PROTEIN 22"/>
    <property type="match status" value="1"/>
</dbReference>
<reference evidence="3 4" key="1">
    <citation type="submission" date="2015-07" db="EMBL/GenBank/DDBJ databases">
        <title>The genome of the fungus Escovopsis weberi, a specialized disease agent of ant agriculture.</title>
        <authorList>
            <person name="de Man T.J."/>
            <person name="Stajich J.E."/>
            <person name="Kubicek C.P."/>
            <person name="Chenthamara K."/>
            <person name="Atanasova L."/>
            <person name="Druzhinina I.S."/>
            <person name="Birnbaum S."/>
            <person name="Barribeau S.M."/>
            <person name="Teiling C."/>
            <person name="Suen G."/>
            <person name="Currie C."/>
            <person name="Gerardo N.M."/>
        </authorList>
    </citation>
    <scope>NUCLEOTIDE SEQUENCE [LARGE SCALE GENOMIC DNA]</scope>
</reference>
<evidence type="ECO:0000313" key="4">
    <source>
        <dbReference type="Proteomes" id="UP000053831"/>
    </source>
</evidence>
<evidence type="ECO:0008006" key="5">
    <source>
        <dbReference type="Google" id="ProtNLM"/>
    </source>
</evidence>
<gene>
    <name evidence="3" type="ORF">ESCO_001803</name>
</gene>
<keyword evidence="2" id="KW-0732">Signal</keyword>
<dbReference type="PANTHER" id="PTHR40375">
    <property type="entry name" value="SPORULATION-SPECIFIC PROTEIN 22"/>
    <property type="match status" value="1"/>
</dbReference>
<feature type="signal peptide" evidence="2">
    <location>
        <begin position="1"/>
        <end position="25"/>
    </location>
</feature>
<dbReference type="InterPro" id="IPR013940">
    <property type="entry name" value="Spo22/ZIP4/TEX11"/>
</dbReference>
<keyword evidence="1" id="KW-0469">Meiosis</keyword>
<feature type="chain" id="PRO_5005818894" description="Protein ZIP4 homolog" evidence="2">
    <location>
        <begin position="26"/>
        <end position="776"/>
    </location>
</feature>
<proteinExistence type="predicted"/>
<evidence type="ECO:0000256" key="1">
    <source>
        <dbReference type="ARBA" id="ARBA00023254"/>
    </source>
</evidence>
<dbReference type="Proteomes" id="UP000053831">
    <property type="component" value="Unassembled WGS sequence"/>
</dbReference>
<dbReference type="STRING" id="150374.A0A0M8N2N3"/>
<protein>
    <recommendedName>
        <fullName evidence="5">Protein ZIP4 homolog</fullName>
    </recommendedName>
</protein>
<dbReference type="GO" id="GO:0051321">
    <property type="term" value="P:meiotic cell cycle"/>
    <property type="evidence" value="ECO:0007669"/>
    <property type="project" value="UniProtKB-KW"/>
</dbReference>
<accession>A0A0M8N2N3</accession>
<dbReference type="OrthoDB" id="65716at2759"/>
<dbReference type="AlphaFoldDB" id="A0A0M8N2N3"/>
<name>A0A0M8N2N3_ESCWE</name>
<dbReference type="GO" id="GO:0090173">
    <property type="term" value="P:regulation of synaptonemal complex assembly"/>
    <property type="evidence" value="ECO:0007669"/>
    <property type="project" value="InterPro"/>
</dbReference>
<organism evidence="3 4">
    <name type="scientific">Escovopsis weberi</name>
    <dbReference type="NCBI Taxonomy" id="150374"/>
    <lineage>
        <taxon>Eukaryota</taxon>
        <taxon>Fungi</taxon>
        <taxon>Dikarya</taxon>
        <taxon>Ascomycota</taxon>
        <taxon>Pezizomycotina</taxon>
        <taxon>Sordariomycetes</taxon>
        <taxon>Hypocreomycetidae</taxon>
        <taxon>Hypocreales</taxon>
        <taxon>Hypocreaceae</taxon>
        <taxon>Escovopsis</taxon>
    </lineage>
</organism>
<evidence type="ECO:0000313" key="3">
    <source>
        <dbReference type="EMBL" id="KOS21897.1"/>
    </source>
</evidence>
<keyword evidence="4" id="KW-1185">Reference proteome</keyword>
<dbReference type="EMBL" id="LGSR01000006">
    <property type="protein sequence ID" value="KOS21897.1"/>
    <property type="molecule type" value="Genomic_DNA"/>
</dbReference>